<dbReference type="SUPFAM" id="SSF158472">
    <property type="entry name" value="HAMP domain-like"/>
    <property type="match status" value="1"/>
</dbReference>
<accession>A0A1F4XJJ5</accession>
<feature type="transmembrane region" description="Helical" evidence="2">
    <location>
        <begin position="37"/>
        <end position="58"/>
    </location>
</feature>
<organism evidence="4 5">
    <name type="scientific">Candidatus Abawacabacteria bacterium RIFCSPHIGHO2_01_FULL_46_8</name>
    <dbReference type="NCBI Taxonomy" id="1817815"/>
    <lineage>
        <taxon>Bacteria</taxon>
        <taxon>Candidatus Abawacaibacteriota</taxon>
    </lineage>
</organism>
<keyword evidence="2" id="KW-1133">Transmembrane helix</keyword>
<sequence>MLEIVYPFYDSNQRHVVTLRYLFSFENLQAAILRMRMAVAGLTLLSILAGIIMAMLLVGNIVRPIRALTAATKKIAQGNFNLIIKTRVRDEVGQLASSFNTMAAQLDQATKELVEKEAIAKELELATKIQIDTLPKKLPGMAGMTVATSLTPATFVGGDSYDFIQLADGTTYFYVGDATGHGVPAGIIVSLLNAVIFDHANRGKDIKEILARANEVIRNKTSANTFATVLLVKWSPATSTLEFISAGHEPLIHYQWSNGQAEIKKQKQGMPIGIIPGLEKLLQTDSIVLQSGDTILVYSDGLVEARNEAGKMWNINSLQESLIKHAKVETDAASIQSGILKDSLAFRQSAAAADDITIITLRKS</sequence>
<dbReference type="InterPro" id="IPR052016">
    <property type="entry name" value="Bact_Sigma-Reg"/>
</dbReference>
<dbReference type="AlphaFoldDB" id="A0A1F4XJJ5"/>
<protein>
    <recommendedName>
        <fullName evidence="3">HAMP domain-containing protein</fullName>
    </recommendedName>
</protein>
<dbReference type="GO" id="GO:0016791">
    <property type="term" value="F:phosphatase activity"/>
    <property type="evidence" value="ECO:0007669"/>
    <property type="project" value="TreeGrafter"/>
</dbReference>
<dbReference type="InterPro" id="IPR003660">
    <property type="entry name" value="HAMP_dom"/>
</dbReference>
<dbReference type="InterPro" id="IPR036457">
    <property type="entry name" value="PPM-type-like_dom_sf"/>
</dbReference>
<evidence type="ECO:0000313" key="4">
    <source>
        <dbReference type="EMBL" id="OGC81283.1"/>
    </source>
</evidence>
<dbReference type="GO" id="GO:0007165">
    <property type="term" value="P:signal transduction"/>
    <property type="evidence" value="ECO:0007669"/>
    <property type="project" value="InterPro"/>
</dbReference>
<dbReference type="InterPro" id="IPR001932">
    <property type="entry name" value="PPM-type_phosphatase-like_dom"/>
</dbReference>
<evidence type="ECO:0000313" key="5">
    <source>
        <dbReference type="Proteomes" id="UP000177521"/>
    </source>
</evidence>
<dbReference type="GO" id="GO:0016020">
    <property type="term" value="C:membrane"/>
    <property type="evidence" value="ECO:0007669"/>
    <property type="project" value="InterPro"/>
</dbReference>
<dbReference type="EMBL" id="MEWS01000044">
    <property type="protein sequence ID" value="OGC81283.1"/>
    <property type="molecule type" value="Genomic_DNA"/>
</dbReference>
<dbReference type="CDD" id="cd06225">
    <property type="entry name" value="HAMP"/>
    <property type="match status" value="1"/>
</dbReference>
<feature type="domain" description="HAMP" evidence="3">
    <location>
        <begin position="59"/>
        <end position="111"/>
    </location>
</feature>
<name>A0A1F4XJJ5_9BACT</name>
<gene>
    <name evidence="4" type="ORF">A2788_02410</name>
</gene>
<comment type="caution">
    <text evidence="4">The sequence shown here is derived from an EMBL/GenBank/DDBJ whole genome shotgun (WGS) entry which is preliminary data.</text>
</comment>
<dbReference type="Pfam" id="PF07228">
    <property type="entry name" value="SpoIIE"/>
    <property type="match status" value="1"/>
</dbReference>
<evidence type="ECO:0000259" key="3">
    <source>
        <dbReference type="PROSITE" id="PS50885"/>
    </source>
</evidence>
<reference evidence="4 5" key="1">
    <citation type="journal article" date="2016" name="Nat. Commun.">
        <title>Thousands of microbial genomes shed light on interconnected biogeochemical processes in an aquifer system.</title>
        <authorList>
            <person name="Anantharaman K."/>
            <person name="Brown C.T."/>
            <person name="Hug L.A."/>
            <person name="Sharon I."/>
            <person name="Castelle C.J."/>
            <person name="Probst A.J."/>
            <person name="Thomas B.C."/>
            <person name="Singh A."/>
            <person name="Wilkins M.J."/>
            <person name="Karaoz U."/>
            <person name="Brodie E.L."/>
            <person name="Williams K.H."/>
            <person name="Hubbard S.S."/>
            <person name="Banfield J.F."/>
        </authorList>
    </citation>
    <scope>NUCLEOTIDE SEQUENCE [LARGE SCALE GENOMIC DNA]</scope>
</reference>
<dbReference type="SMART" id="SM00331">
    <property type="entry name" value="PP2C_SIG"/>
    <property type="match status" value="1"/>
</dbReference>
<evidence type="ECO:0000256" key="2">
    <source>
        <dbReference type="SAM" id="Phobius"/>
    </source>
</evidence>
<dbReference type="SUPFAM" id="SSF81606">
    <property type="entry name" value="PP2C-like"/>
    <property type="match status" value="1"/>
</dbReference>
<evidence type="ECO:0000256" key="1">
    <source>
        <dbReference type="ARBA" id="ARBA00022801"/>
    </source>
</evidence>
<dbReference type="Gene3D" id="3.60.40.10">
    <property type="entry name" value="PPM-type phosphatase domain"/>
    <property type="match status" value="1"/>
</dbReference>
<dbReference type="Pfam" id="PF00672">
    <property type="entry name" value="HAMP"/>
    <property type="match status" value="1"/>
</dbReference>
<dbReference type="PANTHER" id="PTHR43156:SF2">
    <property type="entry name" value="STAGE II SPORULATION PROTEIN E"/>
    <property type="match status" value="1"/>
</dbReference>
<dbReference type="Gene3D" id="6.10.340.10">
    <property type="match status" value="1"/>
</dbReference>
<keyword evidence="2" id="KW-0812">Transmembrane</keyword>
<proteinExistence type="predicted"/>
<dbReference type="Proteomes" id="UP000177521">
    <property type="component" value="Unassembled WGS sequence"/>
</dbReference>
<dbReference type="SMART" id="SM00304">
    <property type="entry name" value="HAMP"/>
    <property type="match status" value="1"/>
</dbReference>
<keyword evidence="2" id="KW-0472">Membrane</keyword>
<dbReference type="PROSITE" id="PS50885">
    <property type="entry name" value="HAMP"/>
    <property type="match status" value="1"/>
</dbReference>
<keyword evidence="1" id="KW-0378">Hydrolase</keyword>
<dbReference type="PANTHER" id="PTHR43156">
    <property type="entry name" value="STAGE II SPORULATION PROTEIN E-RELATED"/>
    <property type="match status" value="1"/>
</dbReference>